<evidence type="ECO:0000313" key="2">
    <source>
        <dbReference type="EMBL" id="KKS86541.1"/>
    </source>
</evidence>
<evidence type="ECO:0000256" key="1">
    <source>
        <dbReference type="SAM" id="MobiDB-lite"/>
    </source>
</evidence>
<sequence>MRMPKLFQDQSGSLPLAPLLLITLFAITTFLIAQRLQTERQELRGRAFSTCGELTSSLACGDTPGCSWQIVNHGICSGTPPCQSGCSTRDEQADCLSTWVDFQCTNDHPGCIIQTTTTTTSRNCTDFNTNETACNNTSGCTPQYSTCSSLVYGVCPTGCTLVPGTARCTGASWCSGKSETSCNQDPDCEWIPGTSPSCTGQHYTNSCLGNYDSVSISEQCSGTYATGAQECSGSYPIYGCTGNPTVFPSPLPSPTPVTYTCNDRTGTCSQDTTGHGSFSSLSFCQANCLATGPTPTPSPLTSCEENGGKCVVDSNTCTQEDGKEVTNPLPYSCAVSEKCMPEAAICSLPTATLPLCRNEFNCTSSGFPDGAYRCLTDEVSSQPGVELACCPIGKILDKDKNECIVSSGGMTDTQPKLLEPLPAGSSPPVFTGSKPCSKDKDCAKNEICLSTPYGSACTPKTTACGQDGNVCCANDTCGKHLVCFNKVCTGGCGVEGSIPCSGNVCEKGYELDKNQAFPVCKRLPKVTVEKGKVVNNCVPTAYEWEIHRKLTDKLKLLGDTGMCYATAIISSIIIQTSPQSPTPANQEKDTKLESRVERQKSEVAQTDATVIEKAGEKYQKPPVVAENPPESVEQLPCESNCPAEAGDNPKPHPTDLAGCTLAKGCWTGTNCKLYHEVTLDGYICCAENELGSLNKTYVHFEKGTTAEACRPPDNRPYTVCDPQAGKCPERFCDLAHRDECGIYCIPTDTGGYCDPQAGFCVAPGGICGRGAQEQCCPGMTCSSGKCLLPTKSKKGNADVITADAKSCINPGEQCCIPKEGYCSLDNLTTNIRANFGANADEAAKICRRESVWSNLNIVNDGCLPYSDAKYNKAEHTNEYSVGLYQLNLLANPSFDYYNTVGTAMSVYTNRHTCKEAFILTDSPDVKAVVEAEEGNISTACPDLKIDSTAHFKCLADKFLARASSEIQAYVAGDLRCQKYKDVDNERYYKCITTPYCNIIDEDIKNSTFNLCVGWFSDPGNNVDYANYLSGGGQSWRPWWTPTITCGIDYFKGNK</sequence>
<gene>
    <name evidence="2" type="ORF">UV61_C0009G0068</name>
</gene>
<accession>A0A0G1ETY4</accession>
<name>A0A0G1ETY4_9BACT</name>
<dbReference type="STRING" id="1618446.UV61_C0009G0068"/>
<dbReference type="Proteomes" id="UP000034050">
    <property type="component" value="Unassembled WGS sequence"/>
</dbReference>
<evidence type="ECO:0000313" key="3">
    <source>
        <dbReference type="Proteomes" id="UP000034050"/>
    </source>
</evidence>
<feature type="region of interest" description="Disordered" evidence="1">
    <location>
        <begin position="577"/>
        <end position="604"/>
    </location>
</feature>
<dbReference type="EMBL" id="LCFD01000009">
    <property type="protein sequence ID" value="KKS86541.1"/>
    <property type="molecule type" value="Genomic_DNA"/>
</dbReference>
<proteinExistence type="predicted"/>
<organism evidence="2 3">
    <name type="scientific">Candidatus Gottesmanbacteria bacterium GW2011_GWB1_43_11</name>
    <dbReference type="NCBI Taxonomy" id="1618446"/>
    <lineage>
        <taxon>Bacteria</taxon>
        <taxon>Candidatus Gottesmaniibacteriota</taxon>
    </lineage>
</organism>
<comment type="caution">
    <text evidence="2">The sequence shown here is derived from an EMBL/GenBank/DDBJ whole genome shotgun (WGS) entry which is preliminary data.</text>
</comment>
<protein>
    <submittedName>
        <fullName evidence="2">Uncharacterized protein</fullName>
    </submittedName>
</protein>
<feature type="compositionally biased region" description="Basic and acidic residues" evidence="1">
    <location>
        <begin position="586"/>
        <end position="601"/>
    </location>
</feature>
<dbReference type="AlphaFoldDB" id="A0A0G1ETY4"/>
<reference evidence="2 3" key="1">
    <citation type="journal article" date="2015" name="Nature">
        <title>rRNA introns, odd ribosomes, and small enigmatic genomes across a large radiation of phyla.</title>
        <authorList>
            <person name="Brown C.T."/>
            <person name="Hug L.A."/>
            <person name="Thomas B.C."/>
            <person name="Sharon I."/>
            <person name="Castelle C.J."/>
            <person name="Singh A."/>
            <person name="Wilkins M.J."/>
            <person name="Williams K.H."/>
            <person name="Banfield J.F."/>
        </authorList>
    </citation>
    <scope>NUCLEOTIDE SEQUENCE [LARGE SCALE GENOMIC DNA]</scope>
</reference>